<accession>A0A024GGA7</accession>
<proteinExistence type="predicted"/>
<evidence type="ECO:0000313" key="2">
    <source>
        <dbReference type="Proteomes" id="UP000053237"/>
    </source>
</evidence>
<keyword evidence="2" id="KW-1185">Reference proteome</keyword>
<dbReference type="AlphaFoldDB" id="A0A024GGA7"/>
<dbReference type="InParanoid" id="A0A024GGA7"/>
<evidence type="ECO:0000313" key="1">
    <source>
        <dbReference type="EMBL" id="CCI45798.1"/>
    </source>
</evidence>
<sequence length="105" mass="12085">MKNLTKNIRTFHQENKSQPSYRGSCHLDCLTEDLCETNHDEDTTHGHTVESPFIVSVEMIEHEVNMSINCTCQPIRVKNKSFSGIVTWILGHCCDFRHSVFVAFE</sequence>
<organism evidence="1 2">
    <name type="scientific">Albugo candida</name>
    <dbReference type="NCBI Taxonomy" id="65357"/>
    <lineage>
        <taxon>Eukaryota</taxon>
        <taxon>Sar</taxon>
        <taxon>Stramenopiles</taxon>
        <taxon>Oomycota</taxon>
        <taxon>Peronosporomycetes</taxon>
        <taxon>Albuginales</taxon>
        <taxon>Albuginaceae</taxon>
        <taxon>Albugo</taxon>
    </lineage>
</organism>
<gene>
    <name evidence="1" type="ORF">BN9_067080</name>
</gene>
<comment type="caution">
    <text evidence="1">The sequence shown here is derived from an EMBL/GenBank/DDBJ whole genome shotgun (WGS) entry which is preliminary data.</text>
</comment>
<dbReference type="EMBL" id="CAIX01000108">
    <property type="protein sequence ID" value="CCI45798.1"/>
    <property type="molecule type" value="Genomic_DNA"/>
</dbReference>
<name>A0A024GGA7_9STRA</name>
<reference evidence="1 2" key="1">
    <citation type="submission" date="2012-05" db="EMBL/GenBank/DDBJ databases">
        <title>Recombination and specialization in a pathogen metapopulation.</title>
        <authorList>
            <person name="Gardiner A."/>
            <person name="Kemen E."/>
            <person name="Schultz-Larsen T."/>
            <person name="MacLean D."/>
            <person name="Van Oosterhout C."/>
            <person name="Jones J.D.G."/>
        </authorList>
    </citation>
    <scope>NUCLEOTIDE SEQUENCE [LARGE SCALE GENOMIC DNA]</scope>
    <source>
        <strain evidence="1 2">Ac Nc2</strain>
    </source>
</reference>
<dbReference type="Proteomes" id="UP000053237">
    <property type="component" value="Unassembled WGS sequence"/>
</dbReference>
<protein>
    <submittedName>
        <fullName evidence="1">Uncharacterized protein</fullName>
    </submittedName>
</protein>